<feature type="region of interest" description="Disordered" evidence="3">
    <location>
        <begin position="1"/>
        <end position="26"/>
    </location>
</feature>
<dbReference type="AlphaFoldDB" id="A0A8R7UXU6"/>
<dbReference type="PANTHER" id="PTHR11638">
    <property type="entry name" value="ATP-DEPENDENT CLP PROTEASE"/>
    <property type="match status" value="1"/>
</dbReference>
<accession>A0A8R7UXU6</accession>
<evidence type="ECO:0000256" key="2">
    <source>
        <dbReference type="ARBA" id="ARBA00022840"/>
    </source>
</evidence>
<reference evidence="5" key="3">
    <citation type="submission" date="2022-06" db="UniProtKB">
        <authorList>
            <consortium name="EnsemblPlants"/>
        </authorList>
    </citation>
    <scope>IDENTIFICATION</scope>
</reference>
<dbReference type="InterPro" id="IPR003959">
    <property type="entry name" value="ATPase_AAA_core"/>
</dbReference>
<dbReference type="SMART" id="SM01086">
    <property type="entry name" value="ClpB_D2-small"/>
    <property type="match status" value="1"/>
</dbReference>
<dbReference type="PANTHER" id="PTHR11638:SF157">
    <property type="entry name" value="AAA+ ATPASE DOMAIN-CONTAINING PROTEIN"/>
    <property type="match status" value="1"/>
</dbReference>
<evidence type="ECO:0000256" key="1">
    <source>
        <dbReference type="ARBA" id="ARBA00022741"/>
    </source>
</evidence>
<dbReference type="GO" id="GO:0005524">
    <property type="term" value="F:ATP binding"/>
    <property type="evidence" value="ECO:0007669"/>
    <property type="project" value="UniProtKB-KW"/>
</dbReference>
<evidence type="ECO:0000313" key="5">
    <source>
        <dbReference type="EnsemblPlants" id="TuG1812G0700000561.01.T01"/>
    </source>
</evidence>
<dbReference type="Gramene" id="TuG1812G0700000561.01.T01">
    <property type="protein sequence ID" value="TuG1812G0700000561.01.T01"/>
    <property type="gene ID" value="TuG1812G0700000561.01"/>
</dbReference>
<dbReference type="Gene3D" id="1.10.8.60">
    <property type="match status" value="1"/>
</dbReference>
<evidence type="ECO:0000259" key="4">
    <source>
        <dbReference type="SMART" id="SM01086"/>
    </source>
</evidence>
<dbReference type="Proteomes" id="UP000015106">
    <property type="component" value="Chromosome 7"/>
</dbReference>
<dbReference type="InterPro" id="IPR027417">
    <property type="entry name" value="P-loop_NTPase"/>
</dbReference>
<dbReference type="Pfam" id="PF10431">
    <property type="entry name" value="ClpB_D2-small"/>
    <property type="match status" value="1"/>
</dbReference>
<evidence type="ECO:0000256" key="3">
    <source>
        <dbReference type="SAM" id="MobiDB-lite"/>
    </source>
</evidence>
<evidence type="ECO:0000313" key="6">
    <source>
        <dbReference type="Proteomes" id="UP000015106"/>
    </source>
</evidence>
<reference evidence="5" key="2">
    <citation type="submission" date="2018-03" db="EMBL/GenBank/DDBJ databases">
        <title>The Triticum urartu genome reveals the dynamic nature of wheat genome evolution.</title>
        <authorList>
            <person name="Ling H."/>
            <person name="Ma B."/>
            <person name="Shi X."/>
            <person name="Liu H."/>
            <person name="Dong L."/>
            <person name="Sun H."/>
            <person name="Cao Y."/>
            <person name="Gao Q."/>
            <person name="Zheng S."/>
            <person name="Li Y."/>
            <person name="Yu Y."/>
            <person name="Du H."/>
            <person name="Qi M."/>
            <person name="Li Y."/>
            <person name="Yu H."/>
            <person name="Cui Y."/>
            <person name="Wang N."/>
            <person name="Chen C."/>
            <person name="Wu H."/>
            <person name="Zhao Y."/>
            <person name="Zhang J."/>
            <person name="Li Y."/>
            <person name="Zhou W."/>
            <person name="Zhang B."/>
            <person name="Hu W."/>
            <person name="Eijk M."/>
            <person name="Tang J."/>
            <person name="Witsenboer H."/>
            <person name="Zhao S."/>
            <person name="Li Z."/>
            <person name="Zhang A."/>
            <person name="Wang D."/>
            <person name="Liang C."/>
        </authorList>
    </citation>
    <scope>NUCLEOTIDE SEQUENCE [LARGE SCALE GENOMIC DNA]</scope>
    <source>
        <strain evidence="5">cv. G1812</strain>
    </source>
</reference>
<organism evidence="5 6">
    <name type="scientific">Triticum urartu</name>
    <name type="common">Red wild einkorn</name>
    <name type="synonym">Crithodium urartu</name>
    <dbReference type="NCBI Taxonomy" id="4572"/>
    <lineage>
        <taxon>Eukaryota</taxon>
        <taxon>Viridiplantae</taxon>
        <taxon>Streptophyta</taxon>
        <taxon>Embryophyta</taxon>
        <taxon>Tracheophyta</taxon>
        <taxon>Spermatophyta</taxon>
        <taxon>Magnoliopsida</taxon>
        <taxon>Liliopsida</taxon>
        <taxon>Poales</taxon>
        <taxon>Poaceae</taxon>
        <taxon>BOP clade</taxon>
        <taxon>Pooideae</taxon>
        <taxon>Triticodae</taxon>
        <taxon>Triticeae</taxon>
        <taxon>Triticinae</taxon>
        <taxon>Triticum</taxon>
    </lineage>
</organism>
<dbReference type="InterPro" id="IPR050130">
    <property type="entry name" value="ClpA_ClpB"/>
</dbReference>
<dbReference type="SUPFAM" id="SSF52540">
    <property type="entry name" value="P-loop containing nucleoside triphosphate hydrolases"/>
    <property type="match status" value="1"/>
</dbReference>
<dbReference type="InterPro" id="IPR019489">
    <property type="entry name" value="Clp_ATPase_C"/>
</dbReference>
<dbReference type="GO" id="GO:0034605">
    <property type="term" value="P:cellular response to heat"/>
    <property type="evidence" value="ECO:0007669"/>
    <property type="project" value="TreeGrafter"/>
</dbReference>
<protein>
    <recommendedName>
        <fullName evidence="4">Clp ATPase C-terminal domain-containing protein</fullName>
    </recommendedName>
</protein>
<dbReference type="GO" id="GO:0005737">
    <property type="term" value="C:cytoplasm"/>
    <property type="evidence" value="ECO:0007669"/>
    <property type="project" value="TreeGrafter"/>
</dbReference>
<reference evidence="6" key="1">
    <citation type="journal article" date="2013" name="Nature">
        <title>Draft genome of the wheat A-genome progenitor Triticum urartu.</title>
        <authorList>
            <person name="Ling H.Q."/>
            <person name="Zhao S."/>
            <person name="Liu D."/>
            <person name="Wang J."/>
            <person name="Sun H."/>
            <person name="Zhang C."/>
            <person name="Fan H."/>
            <person name="Li D."/>
            <person name="Dong L."/>
            <person name="Tao Y."/>
            <person name="Gao C."/>
            <person name="Wu H."/>
            <person name="Li Y."/>
            <person name="Cui Y."/>
            <person name="Guo X."/>
            <person name="Zheng S."/>
            <person name="Wang B."/>
            <person name="Yu K."/>
            <person name="Liang Q."/>
            <person name="Yang W."/>
            <person name="Lou X."/>
            <person name="Chen J."/>
            <person name="Feng M."/>
            <person name="Jian J."/>
            <person name="Zhang X."/>
            <person name="Luo G."/>
            <person name="Jiang Y."/>
            <person name="Liu J."/>
            <person name="Wang Z."/>
            <person name="Sha Y."/>
            <person name="Zhang B."/>
            <person name="Wu H."/>
            <person name="Tang D."/>
            <person name="Shen Q."/>
            <person name="Xue P."/>
            <person name="Zou S."/>
            <person name="Wang X."/>
            <person name="Liu X."/>
            <person name="Wang F."/>
            <person name="Yang Y."/>
            <person name="An X."/>
            <person name="Dong Z."/>
            <person name="Zhang K."/>
            <person name="Zhang X."/>
            <person name="Luo M.C."/>
            <person name="Dvorak J."/>
            <person name="Tong Y."/>
            <person name="Wang J."/>
            <person name="Yang H."/>
            <person name="Li Z."/>
            <person name="Wang D."/>
            <person name="Zhang A."/>
            <person name="Wang J."/>
        </authorList>
    </citation>
    <scope>NUCLEOTIDE SEQUENCE</scope>
    <source>
        <strain evidence="6">cv. G1812</strain>
    </source>
</reference>
<dbReference type="PRINTS" id="PR00300">
    <property type="entry name" value="CLPPROTEASEA"/>
</dbReference>
<keyword evidence="2" id="KW-0067">ATP-binding</keyword>
<sequence length="225" mass="25256">MSEYADSGSVSRLIGGPRSYEEDGQLTEKVRSQPYSVVLFDDADKAHPSIFKVLIQLLDDGMLVDGKGRNVNFKNTIIIMSSTLGAENLLAKIAGENMETTRDLLMKQVEKRFKPEFLNKLSEIVMFEPLSHDELRKITRIQMKRVIDTTAYKGISLLVTDAALDVIWSEAHDTVYGARPIKRWMKKNVTRVLVDMLVNGEACQGSTISIDAADDNKGLKYQVQK</sequence>
<dbReference type="InterPro" id="IPR001270">
    <property type="entry name" value="ClpA/B"/>
</dbReference>
<dbReference type="GO" id="GO:0016887">
    <property type="term" value="F:ATP hydrolysis activity"/>
    <property type="evidence" value="ECO:0007669"/>
    <property type="project" value="InterPro"/>
</dbReference>
<keyword evidence="1" id="KW-0547">Nucleotide-binding</keyword>
<feature type="domain" description="Clp ATPase C-terminal" evidence="4">
    <location>
        <begin position="130"/>
        <end position="221"/>
    </location>
</feature>
<dbReference type="Gene3D" id="3.40.50.300">
    <property type="entry name" value="P-loop containing nucleotide triphosphate hydrolases"/>
    <property type="match status" value="1"/>
</dbReference>
<proteinExistence type="predicted"/>
<dbReference type="Pfam" id="PF07724">
    <property type="entry name" value="AAA_2"/>
    <property type="match status" value="1"/>
</dbReference>
<name>A0A8R7UXU6_TRIUA</name>
<dbReference type="EnsemblPlants" id="TuG1812G0700000561.01.T01">
    <property type="protein sequence ID" value="TuG1812G0700000561.01.T01"/>
    <property type="gene ID" value="TuG1812G0700000561.01"/>
</dbReference>
<keyword evidence="6" id="KW-1185">Reference proteome</keyword>